<accession>A0A0F9J1C9</accession>
<gene>
    <name evidence="1" type="ORF">LCGC14_1586670</name>
</gene>
<sequence length="73" mass="7965">MASVFTTEPTNDIPAGDVPSAVLRACVRRRRFSNFGQASRDGYPCCLIEPPAGAARSRKPVLFPWATNRDIGE</sequence>
<dbReference type="AlphaFoldDB" id="A0A0F9J1C9"/>
<dbReference type="EMBL" id="LAZR01012550">
    <property type="protein sequence ID" value="KKM26249.1"/>
    <property type="molecule type" value="Genomic_DNA"/>
</dbReference>
<name>A0A0F9J1C9_9ZZZZ</name>
<reference evidence="1" key="1">
    <citation type="journal article" date="2015" name="Nature">
        <title>Complex archaea that bridge the gap between prokaryotes and eukaryotes.</title>
        <authorList>
            <person name="Spang A."/>
            <person name="Saw J.H."/>
            <person name="Jorgensen S.L."/>
            <person name="Zaremba-Niedzwiedzka K."/>
            <person name="Martijn J."/>
            <person name="Lind A.E."/>
            <person name="van Eijk R."/>
            <person name="Schleper C."/>
            <person name="Guy L."/>
            <person name="Ettema T.J."/>
        </authorList>
    </citation>
    <scope>NUCLEOTIDE SEQUENCE</scope>
</reference>
<comment type="caution">
    <text evidence="1">The sequence shown here is derived from an EMBL/GenBank/DDBJ whole genome shotgun (WGS) entry which is preliminary data.</text>
</comment>
<proteinExistence type="predicted"/>
<protein>
    <submittedName>
        <fullName evidence="1">Uncharacterized protein</fullName>
    </submittedName>
</protein>
<organism evidence="1">
    <name type="scientific">marine sediment metagenome</name>
    <dbReference type="NCBI Taxonomy" id="412755"/>
    <lineage>
        <taxon>unclassified sequences</taxon>
        <taxon>metagenomes</taxon>
        <taxon>ecological metagenomes</taxon>
    </lineage>
</organism>
<evidence type="ECO:0000313" key="1">
    <source>
        <dbReference type="EMBL" id="KKM26249.1"/>
    </source>
</evidence>